<reference evidence="1" key="1">
    <citation type="submission" date="2022-11" db="EMBL/GenBank/DDBJ databases">
        <title>Centuries of genome instability and evolution in soft-shell clam transmissible cancer (bioRxiv).</title>
        <authorList>
            <person name="Hart S.F.M."/>
            <person name="Yonemitsu M.A."/>
            <person name="Giersch R.M."/>
            <person name="Beal B.F."/>
            <person name="Arriagada G."/>
            <person name="Davis B.W."/>
            <person name="Ostrander E.A."/>
            <person name="Goff S.P."/>
            <person name="Metzger M.J."/>
        </authorList>
    </citation>
    <scope>NUCLEOTIDE SEQUENCE</scope>
    <source>
        <strain evidence="1">MELC-2E11</strain>
        <tissue evidence="1">Siphon/mantle</tissue>
    </source>
</reference>
<evidence type="ECO:0000313" key="1">
    <source>
        <dbReference type="EMBL" id="WAQ96594.1"/>
    </source>
</evidence>
<dbReference type="EMBL" id="CP111013">
    <property type="protein sequence ID" value="WAQ96594.1"/>
    <property type="molecule type" value="Genomic_DNA"/>
</dbReference>
<sequence length="134" mass="14083">QRERVAAAVHRQETVDCLKKFNARRKLKGAILTTMLATRNFSSNIAAQNQAAQQVPIPAVSGAGNPTTMVSNPPGSVPSIAIGAASFAALLKGGQQQLQEAQGRDVEQGRSLVVKKNDGIKESTDSSVTIEDDG</sequence>
<feature type="non-terminal residue" evidence="1">
    <location>
        <position position="134"/>
    </location>
</feature>
<dbReference type="Gene3D" id="6.10.140.620">
    <property type="match status" value="1"/>
</dbReference>
<organism evidence="1 2">
    <name type="scientific">Mya arenaria</name>
    <name type="common">Soft-shell clam</name>
    <dbReference type="NCBI Taxonomy" id="6604"/>
    <lineage>
        <taxon>Eukaryota</taxon>
        <taxon>Metazoa</taxon>
        <taxon>Spiralia</taxon>
        <taxon>Lophotrochozoa</taxon>
        <taxon>Mollusca</taxon>
        <taxon>Bivalvia</taxon>
        <taxon>Autobranchia</taxon>
        <taxon>Heteroconchia</taxon>
        <taxon>Euheterodonta</taxon>
        <taxon>Imparidentia</taxon>
        <taxon>Neoheterodontei</taxon>
        <taxon>Myida</taxon>
        <taxon>Myoidea</taxon>
        <taxon>Myidae</taxon>
        <taxon>Mya</taxon>
    </lineage>
</organism>
<proteinExistence type="predicted"/>
<gene>
    <name evidence="1" type="ORF">MAR_029284</name>
</gene>
<name>A0ABY7DH12_MYAAR</name>
<dbReference type="Proteomes" id="UP001164746">
    <property type="component" value="Chromosome 2"/>
</dbReference>
<evidence type="ECO:0000313" key="2">
    <source>
        <dbReference type="Proteomes" id="UP001164746"/>
    </source>
</evidence>
<feature type="non-terminal residue" evidence="1">
    <location>
        <position position="1"/>
    </location>
</feature>
<accession>A0ABY7DH12</accession>
<keyword evidence="2" id="KW-1185">Reference proteome</keyword>
<protein>
    <submittedName>
        <fullName evidence="1">KCC2D-like protein</fullName>
    </submittedName>
</protein>